<feature type="coiled-coil region" evidence="1">
    <location>
        <begin position="1233"/>
        <end position="1267"/>
    </location>
</feature>
<feature type="compositionally biased region" description="Polar residues" evidence="2">
    <location>
        <begin position="1040"/>
        <end position="1057"/>
    </location>
</feature>
<feature type="coiled-coil region" evidence="1">
    <location>
        <begin position="266"/>
        <end position="315"/>
    </location>
</feature>
<feature type="coiled-coil region" evidence="1">
    <location>
        <begin position="1071"/>
        <end position="1098"/>
    </location>
</feature>
<accession>A0ABQ8RZT0</accession>
<name>A0ABQ8RZT0_PERAM</name>
<organism evidence="3 4">
    <name type="scientific">Periplaneta americana</name>
    <name type="common">American cockroach</name>
    <name type="synonym">Blatta americana</name>
    <dbReference type="NCBI Taxonomy" id="6978"/>
    <lineage>
        <taxon>Eukaryota</taxon>
        <taxon>Metazoa</taxon>
        <taxon>Ecdysozoa</taxon>
        <taxon>Arthropoda</taxon>
        <taxon>Hexapoda</taxon>
        <taxon>Insecta</taxon>
        <taxon>Pterygota</taxon>
        <taxon>Neoptera</taxon>
        <taxon>Polyneoptera</taxon>
        <taxon>Dictyoptera</taxon>
        <taxon>Blattodea</taxon>
        <taxon>Blattoidea</taxon>
        <taxon>Blattidae</taxon>
        <taxon>Blattinae</taxon>
        <taxon>Periplaneta</taxon>
    </lineage>
</organism>
<evidence type="ECO:0000256" key="2">
    <source>
        <dbReference type="SAM" id="MobiDB-lite"/>
    </source>
</evidence>
<feature type="coiled-coil region" evidence="1">
    <location>
        <begin position="1377"/>
        <end position="1404"/>
    </location>
</feature>
<evidence type="ECO:0000256" key="1">
    <source>
        <dbReference type="SAM" id="Coils"/>
    </source>
</evidence>
<protein>
    <submittedName>
        <fullName evidence="3">Uncharacterized protein</fullName>
    </submittedName>
</protein>
<feature type="coiled-coil region" evidence="1">
    <location>
        <begin position="716"/>
        <end position="784"/>
    </location>
</feature>
<feature type="coiled-coil region" evidence="1">
    <location>
        <begin position="576"/>
        <end position="673"/>
    </location>
</feature>
<feature type="coiled-coil region" evidence="1">
    <location>
        <begin position="1303"/>
        <end position="1337"/>
    </location>
</feature>
<feature type="region of interest" description="Disordered" evidence="2">
    <location>
        <begin position="1036"/>
        <end position="1060"/>
    </location>
</feature>
<keyword evidence="1" id="KW-0175">Coiled coil</keyword>
<proteinExistence type="predicted"/>
<feature type="coiled-coil region" evidence="1">
    <location>
        <begin position="352"/>
        <end position="414"/>
    </location>
</feature>
<sequence>VKNGYRRGTNTSDSSLIPKVHAYTSVGLSAQGSAMKTINDSRSSLLSNKISDEMEPHKLMKYPPDRITVVTEKCPSLTKSSSNLKKPDTCYRQTIEQYGILSSAPKSSLSAASSYESIATANIVPERFCHKSSALSSHSVSNVVSESDCKLDRITTTANQLAWEFRRARDRLDTASNISGCSSNLELESERAETMSTISDVSGYEEEMYRIKRFLLLDSSATPPPFSGNLEKMKDMNVTLTLPKSNSLTTTKENVEIQIYRLSVQLQNALAEKEKYRIAALAAETKVALEWEEKYQEALRQKAHMEGQLETVQSEMTTLVSEQKEVLEHAKILEKDFMLKTAAEGKAALQEIEKYVSEINQLHQVIREVESRNQDLMTQLELIGSQLSQCKKEVRVTDNSNEKLRIEMQELKIEAESRDGAIQGLKSKISDQHVELQSLLQAKLKAEYNQTSLKNEIETIKKSNNWYRDQLHICQAAKVKVQQEFMASQTEVVSQSHQIDKLKGEIANLRQLVNETQHRAVREKETLMRKLKAIQADMLEREAAILGHISNESTADTISTITTKLKRIEEEKTQMMSLSDTVVQELKEEIVSLKNELHIKEMSLDGSVNENAQLIVRITTLQKTLNEKKLALQLLENKYKDIEMSYSHLEENLRQKEQMLLELKNEKVAIEVALTAAVKEKMEVDTVIAELRDDFARITTSYKTMKAEIVDKDKHIISLESNINEIQGEVQKQTEKVIVLETIQKQYNELQQRISEIEVQEQQIEQLLKANKEITLKFNELNEAYNYTKDQMMKMEETVAVREEQLMNQTHNFEVHSEEMKAKEQLLIKLESEKKSFEGHVETLQIKMRELKVSNEKLSHEVNSLKKQLSNANGVIEQFNVLCRKSEEEKSLLEKQTKTLLRKLHSVETLHTVAINGNIIESMPNLQKPIPMHENGCVQNNFHKFCMLIQSTESKLLSLLSEEHRNQERKFQEEQVNTVVNNNVIEFDTLFSIIVNISDYLTKALECRNELQTEFQREKESNEVLRNELLDLKNRIKIEPSSQNKDQTASHSTQTDKITVEDSETQTMNDIFNYKDQVELLQKEINRLKGSLKISEIEHREKHRKYESNIRTLLKKVKEHMRGRKVAESALEELSGKTDKHDDLSSLRNEICKLQSELEASEKKCMEQKKIAERNQEAVLELEKERGKLAQSKCLSKEKLPAVPQILDRDTAVCTEFDHKARELQLHQNLTRITELEEEVRKSHIIIKELRKEIFSEKCETSQLKKQLSSLRMGLDTANDMLDTKNIELGRAESLCCVLRTNISHLKKQLEMEQEAHEECKREVEKLAENLEEAKAKDPMLADQIKTLSYHLHQKSQEATALQEKICLSEERWKITENGLQNNLSALQNEHTALLAEMDSVRSDKFTLQAQAAELRAALNSSMEQNKVS</sequence>
<dbReference type="Proteomes" id="UP001148838">
    <property type="component" value="Unassembled WGS sequence"/>
</dbReference>
<evidence type="ECO:0000313" key="4">
    <source>
        <dbReference type="Proteomes" id="UP001148838"/>
    </source>
</evidence>
<evidence type="ECO:0000313" key="3">
    <source>
        <dbReference type="EMBL" id="KAJ4427145.1"/>
    </source>
</evidence>
<gene>
    <name evidence="3" type="ORF">ANN_24761</name>
</gene>
<reference evidence="3 4" key="1">
    <citation type="journal article" date="2022" name="Allergy">
        <title>Genome assembly and annotation of Periplaneta americana reveal a comprehensive cockroach allergen profile.</title>
        <authorList>
            <person name="Wang L."/>
            <person name="Xiong Q."/>
            <person name="Saelim N."/>
            <person name="Wang L."/>
            <person name="Nong W."/>
            <person name="Wan A.T."/>
            <person name="Shi M."/>
            <person name="Liu X."/>
            <person name="Cao Q."/>
            <person name="Hui J.H.L."/>
            <person name="Sookrung N."/>
            <person name="Leung T.F."/>
            <person name="Tungtrongchitr A."/>
            <person name="Tsui S.K.W."/>
        </authorList>
    </citation>
    <scope>NUCLEOTIDE SEQUENCE [LARGE SCALE GENOMIC DNA]</scope>
    <source>
        <strain evidence="3">PWHHKU_190912</strain>
    </source>
</reference>
<feature type="coiled-coil region" evidence="1">
    <location>
        <begin position="492"/>
        <end position="526"/>
    </location>
</feature>
<feature type="coiled-coil region" evidence="1">
    <location>
        <begin position="813"/>
        <end position="903"/>
    </location>
</feature>
<feature type="coiled-coil region" evidence="1">
    <location>
        <begin position="1008"/>
        <end position="1035"/>
    </location>
</feature>
<comment type="caution">
    <text evidence="3">The sequence shown here is derived from an EMBL/GenBank/DDBJ whole genome shotgun (WGS) entry which is preliminary data.</text>
</comment>
<keyword evidence="4" id="KW-1185">Reference proteome</keyword>
<feature type="non-terminal residue" evidence="3">
    <location>
        <position position="1"/>
    </location>
</feature>
<dbReference type="EMBL" id="JAJSOF020000038">
    <property type="protein sequence ID" value="KAJ4427145.1"/>
    <property type="molecule type" value="Genomic_DNA"/>
</dbReference>